<dbReference type="NCBIfam" id="TIGR00496">
    <property type="entry name" value="frr"/>
    <property type="match status" value="1"/>
</dbReference>
<sequence>MEIDEVTMDAEERMEKAVAKLKNDLTGIRTGRATPGLVDSLRIDAYGSPTPLKQIASVSAPEPQQLVIRPFDPSVMKDIEKGIIASDLGLAPQNDGKVIRLNIPPLSGDVRKKMVARTKELSEEAKIAIRNVRRDANKALDQGAKDKEIGEDIRDTVKDEVQELTKKYEGEVDAAAKAKEAEVMDE</sequence>
<protein>
    <recommendedName>
        <fullName evidence="3">Ribosome-recycling factor</fullName>
        <shortName evidence="3">RRF</shortName>
    </recommendedName>
    <alternativeName>
        <fullName evidence="3">Ribosome-releasing factor</fullName>
    </alternativeName>
</protein>
<dbReference type="HAMAP" id="MF_00040">
    <property type="entry name" value="RRF"/>
    <property type="match status" value="1"/>
</dbReference>
<dbReference type="AlphaFoldDB" id="A0A9X2FEQ6"/>
<dbReference type="Pfam" id="PF01765">
    <property type="entry name" value="RRF"/>
    <property type="match status" value="1"/>
</dbReference>
<dbReference type="Gene3D" id="3.30.1360.40">
    <property type="match status" value="1"/>
</dbReference>
<dbReference type="InterPro" id="IPR002661">
    <property type="entry name" value="Ribosome_recyc_fac"/>
</dbReference>
<comment type="similarity">
    <text evidence="1 3">Belongs to the RRF family.</text>
</comment>
<evidence type="ECO:0000256" key="2">
    <source>
        <dbReference type="ARBA" id="ARBA00022917"/>
    </source>
</evidence>
<name>A0A9X2FEQ6_9BACT</name>
<dbReference type="FunFam" id="3.30.1360.40:FF:000001">
    <property type="entry name" value="Ribosome-recycling factor"/>
    <property type="match status" value="1"/>
</dbReference>
<dbReference type="GO" id="GO:0005737">
    <property type="term" value="C:cytoplasm"/>
    <property type="evidence" value="ECO:0007669"/>
    <property type="project" value="UniProtKB-SubCell"/>
</dbReference>
<dbReference type="Proteomes" id="UP001155241">
    <property type="component" value="Unassembled WGS sequence"/>
</dbReference>
<dbReference type="InterPro" id="IPR023584">
    <property type="entry name" value="Ribosome_recyc_fac_dom"/>
</dbReference>
<evidence type="ECO:0000313" key="6">
    <source>
        <dbReference type="EMBL" id="MCO6044929.1"/>
    </source>
</evidence>
<dbReference type="Gene3D" id="1.10.132.20">
    <property type="entry name" value="Ribosome-recycling factor"/>
    <property type="match status" value="1"/>
</dbReference>
<evidence type="ECO:0000256" key="4">
    <source>
        <dbReference type="SAM" id="Coils"/>
    </source>
</evidence>
<feature type="coiled-coil region" evidence="4">
    <location>
        <begin position="122"/>
        <end position="181"/>
    </location>
</feature>
<keyword evidence="3" id="KW-0963">Cytoplasm</keyword>
<reference evidence="6" key="1">
    <citation type="submission" date="2022-06" db="EMBL/GenBank/DDBJ databases">
        <title>Aeoliella straminimaris, a novel planctomycete from sediments.</title>
        <authorList>
            <person name="Vitorino I.R."/>
            <person name="Lage O.M."/>
        </authorList>
    </citation>
    <scope>NUCLEOTIDE SEQUENCE</scope>
    <source>
        <strain evidence="6">ICT_H6.2</strain>
    </source>
</reference>
<dbReference type="SUPFAM" id="SSF55194">
    <property type="entry name" value="Ribosome recycling factor, RRF"/>
    <property type="match status" value="1"/>
</dbReference>
<organism evidence="6 7">
    <name type="scientific">Aeoliella straminimaris</name>
    <dbReference type="NCBI Taxonomy" id="2954799"/>
    <lineage>
        <taxon>Bacteria</taxon>
        <taxon>Pseudomonadati</taxon>
        <taxon>Planctomycetota</taxon>
        <taxon>Planctomycetia</taxon>
        <taxon>Pirellulales</taxon>
        <taxon>Lacipirellulaceae</taxon>
        <taxon>Aeoliella</taxon>
    </lineage>
</organism>
<accession>A0A9X2FEQ6</accession>
<feature type="domain" description="Ribosome recycling factor" evidence="5">
    <location>
        <begin position="21"/>
        <end position="184"/>
    </location>
</feature>
<dbReference type="RefSeq" id="WP_252853040.1">
    <property type="nucleotide sequence ID" value="NZ_JAMXLR010000043.1"/>
</dbReference>
<comment type="function">
    <text evidence="3">Responsible for the release of ribosomes from messenger RNA at the termination of protein biosynthesis. May increase the efficiency of translation by recycling ribosomes from one round of translation to another.</text>
</comment>
<dbReference type="InterPro" id="IPR036191">
    <property type="entry name" value="RRF_sf"/>
</dbReference>
<dbReference type="GO" id="GO:0043023">
    <property type="term" value="F:ribosomal large subunit binding"/>
    <property type="evidence" value="ECO:0007669"/>
    <property type="project" value="TreeGrafter"/>
</dbReference>
<evidence type="ECO:0000256" key="1">
    <source>
        <dbReference type="ARBA" id="ARBA00005912"/>
    </source>
</evidence>
<evidence type="ECO:0000259" key="5">
    <source>
        <dbReference type="Pfam" id="PF01765"/>
    </source>
</evidence>
<comment type="caution">
    <text evidence="6">The sequence shown here is derived from an EMBL/GenBank/DDBJ whole genome shotgun (WGS) entry which is preliminary data.</text>
</comment>
<keyword evidence="2 3" id="KW-0648">Protein biosynthesis</keyword>
<comment type="subcellular location">
    <subcellularLocation>
        <location evidence="3">Cytoplasm</location>
    </subcellularLocation>
</comment>
<dbReference type="GO" id="GO:0006415">
    <property type="term" value="P:translational termination"/>
    <property type="evidence" value="ECO:0007669"/>
    <property type="project" value="UniProtKB-UniRule"/>
</dbReference>
<evidence type="ECO:0000313" key="7">
    <source>
        <dbReference type="Proteomes" id="UP001155241"/>
    </source>
</evidence>
<gene>
    <name evidence="3 6" type="primary">frr</name>
    <name evidence="6" type="ORF">NG895_13550</name>
</gene>
<dbReference type="PANTHER" id="PTHR20982">
    <property type="entry name" value="RIBOSOME RECYCLING FACTOR"/>
    <property type="match status" value="1"/>
</dbReference>
<evidence type="ECO:0000256" key="3">
    <source>
        <dbReference type="HAMAP-Rule" id="MF_00040"/>
    </source>
</evidence>
<dbReference type="EMBL" id="JAMXLR010000043">
    <property type="protein sequence ID" value="MCO6044929.1"/>
    <property type="molecule type" value="Genomic_DNA"/>
</dbReference>
<dbReference type="PANTHER" id="PTHR20982:SF3">
    <property type="entry name" value="MITOCHONDRIAL RIBOSOME RECYCLING FACTOR PSEUDO 1"/>
    <property type="match status" value="1"/>
</dbReference>
<keyword evidence="7" id="KW-1185">Reference proteome</keyword>
<proteinExistence type="inferred from homology"/>
<keyword evidence="4" id="KW-0175">Coiled coil</keyword>
<dbReference type="CDD" id="cd00520">
    <property type="entry name" value="RRF"/>
    <property type="match status" value="1"/>
</dbReference>